<feature type="binding site" evidence="7">
    <location>
        <begin position="3"/>
        <end position="17"/>
    </location>
    <ligand>
        <name>FAD</name>
        <dbReference type="ChEBI" id="CHEBI:57692"/>
    </ligand>
</feature>
<dbReference type="Gene3D" id="3.30.9.10">
    <property type="entry name" value="D-Amino Acid Oxidase, subunit A, domain 2"/>
    <property type="match status" value="1"/>
</dbReference>
<dbReference type="GO" id="GO:0055130">
    <property type="term" value="P:D-alanine catabolic process"/>
    <property type="evidence" value="ECO:0007669"/>
    <property type="project" value="TreeGrafter"/>
</dbReference>
<dbReference type="SUPFAM" id="SSF54373">
    <property type="entry name" value="FAD-linked reductases, C-terminal domain"/>
    <property type="match status" value="1"/>
</dbReference>
<dbReference type="OrthoDB" id="9805337at2"/>
<dbReference type="GO" id="GO:0008718">
    <property type="term" value="F:D-amino-acid dehydrogenase activity"/>
    <property type="evidence" value="ECO:0007669"/>
    <property type="project" value="UniProtKB-UniRule"/>
</dbReference>
<evidence type="ECO:0000256" key="5">
    <source>
        <dbReference type="ARBA" id="ARBA00023002"/>
    </source>
</evidence>
<evidence type="ECO:0000256" key="3">
    <source>
        <dbReference type="ARBA" id="ARBA00022630"/>
    </source>
</evidence>
<evidence type="ECO:0000313" key="10">
    <source>
        <dbReference type="Proteomes" id="UP000190460"/>
    </source>
</evidence>
<dbReference type="Pfam" id="PF01266">
    <property type="entry name" value="DAO"/>
    <property type="match status" value="1"/>
</dbReference>
<dbReference type="HAMAP" id="MF_01202">
    <property type="entry name" value="DadA"/>
    <property type="match status" value="1"/>
</dbReference>
<dbReference type="SUPFAM" id="SSF51905">
    <property type="entry name" value="FAD/NAD(P)-binding domain"/>
    <property type="match status" value="1"/>
</dbReference>
<comment type="similarity">
    <text evidence="2 7">Belongs to the DadA oxidoreductase family.</text>
</comment>
<dbReference type="Gene3D" id="3.50.50.60">
    <property type="entry name" value="FAD/NAD(P)-binding domain"/>
    <property type="match status" value="2"/>
</dbReference>
<proteinExistence type="inferred from homology"/>
<dbReference type="PANTHER" id="PTHR13847:SF280">
    <property type="entry name" value="D-AMINO ACID DEHYDROGENASE"/>
    <property type="match status" value="1"/>
</dbReference>
<dbReference type="AlphaFoldDB" id="A0A1T4X8J0"/>
<dbReference type="InterPro" id="IPR036188">
    <property type="entry name" value="FAD/NAD-bd_sf"/>
</dbReference>
<evidence type="ECO:0000256" key="7">
    <source>
        <dbReference type="HAMAP-Rule" id="MF_01202"/>
    </source>
</evidence>
<dbReference type="STRING" id="92487.SAMN02745130_02652"/>
<evidence type="ECO:0000313" key="9">
    <source>
        <dbReference type="EMBL" id="SKA85913.1"/>
    </source>
</evidence>
<organism evidence="9 10">
    <name type="scientific">Thiothrix eikelboomii</name>
    <dbReference type="NCBI Taxonomy" id="92487"/>
    <lineage>
        <taxon>Bacteria</taxon>
        <taxon>Pseudomonadati</taxon>
        <taxon>Pseudomonadota</taxon>
        <taxon>Gammaproteobacteria</taxon>
        <taxon>Thiotrichales</taxon>
        <taxon>Thiotrichaceae</taxon>
        <taxon>Thiothrix</taxon>
    </lineage>
</organism>
<dbReference type="InterPro" id="IPR006076">
    <property type="entry name" value="FAD-dep_OxRdtase"/>
</dbReference>
<dbReference type="PANTHER" id="PTHR13847">
    <property type="entry name" value="SARCOSINE DEHYDROGENASE-RELATED"/>
    <property type="match status" value="1"/>
</dbReference>
<feature type="domain" description="FAD dependent oxidoreductase" evidence="8">
    <location>
        <begin position="3"/>
        <end position="399"/>
    </location>
</feature>
<keyword evidence="4 7" id="KW-0274">FAD</keyword>
<comment type="function">
    <text evidence="7">Oxidative deamination of D-amino acids.</text>
</comment>
<keyword evidence="3 7" id="KW-0285">Flavoprotein</keyword>
<dbReference type="FunFam" id="3.50.50.60:FF:000020">
    <property type="entry name" value="D-amino acid dehydrogenase"/>
    <property type="match status" value="1"/>
</dbReference>
<dbReference type="GO" id="GO:0005886">
    <property type="term" value="C:plasma membrane"/>
    <property type="evidence" value="ECO:0007669"/>
    <property type="project" value="TreeGrafter"/>
</dbReference>
<dbReference type="NCBIfam" id="NF001933">
    <property type="entry name" value="PRK00711.1"/>
    <property type="match status" value="1"/>
</dbReference>
<gene>
    <name evidence="7" type="primary">dadA</name>
    <name evidence="9" type="ORF">SAMN02745130_02652</name>
</gene>
<dbReference type="RefSeq" id="WP_078923109.1">
    <property type="nucleotide sequence ID" value="NZ_FUYB01000014.1"/>
</dbReference>
<dbReference type="Proteomes" id="UP000190460">
    <property type="component" value="Unassembled WGS sequence"/>
</dbReference>
<name>A0A1T4X8J0_9GAMM</name>
<evidence type="ECO:0000259" key="8">
    <source>
        <dbReference type="Pfam" id="PF01266"/>
    </source>
</evidence>
<sequence>MHAIVIGSGVIGTTTAYYLNRLGYQVTVLDRQPHSGLETSFANAGQISPGYSAPWAGPGIPLKAIKWMLSEHSPLVVRPSRMDAAMFRFMVMMLRNCTTARYQVNKARMLRVAEYSRQAIDELRTETGIHYDERTRGTLQVFRTDAQVEGAKKDTDILDECQIPYEVLDLEGCLAAEPALKHVREKIRGGLRLPLDETGDCLMFTQNLAAICIANGVKFQYDTQIEALLSNNGQISGVKTDQGVLTADQYVMALGSYSPQLLKPIGIDIPVYPVKGYSITVPIVSPDAAPVSTVMDETYKVAITRLGDRVRVAGTAELTGYDLSLHEERRQTVRFVVSDLFPHAANLQEDNFWTGLRPMTPDGTPVLGQTPYANLFLNTGHGTLGWTMACGSGRLLADMMAGQKPSIDLEGLSMQRYRFANRVKTSA</sequence>
<dbReference type="GO" id="GO:0005737">
    <property type="term" value="C:cytoplasm"/>
    <property type="evidence" value="ECO:0007669"/>
    <property type="project" value="TreeGrafter"/>
</dbReference>
<dbReference type="EMBL" id="FUYB01000014">
    <property type="protein sequence ID" value="SKA85913.1"/>
    <property type="molecule type" value="Genomic_DNA"/>
</dbReference>
<comment type="cofactor">
    <cofactor evidence="1 7">
        <name>FAD</name>
        <dbReference type="ChEBI" id="CHEBI:57692"/>
    </cofactor>
</comment>
<dbReference type="InterPro" id="IPR023080">
    <property type="entry name" value="DadA"/>
</dbReference>
<comment type="catalytic activity">
    <reaction evidence="6 7">
        <text>a D-alpha-amino acid + A + H2O = a 2-oxocarboxylate + AH2 + NH4(+)</text>
        <dbReference type="Rhea" id="RHEA:18125"/>
        <dbReference type="ChEBI" id="CHEBI:13193"/>
        <dbReference type="ChEBI" id="CHEBI:15377"/>
        <dbReference type="ChEBI" id="CHEBI:17499"/>
        <dbReference type="ChEBI" id="CHEBI:28938"/>
        <dbReference type="ChEBI" id="CHEBI:35179"/>
        <dbReference type="ChEBI" id="CHEBI:59871"/>
    </reaction>
</comment>
<evidence type="ECO:0000256" key="2">
    <source>
        <dbReference type="ARBA" id="ARBA00009410"/>
    </source>
</evidence>
<keyword evidence="5 7" id="KW-0560">Oxidoreductase</keyword>
<protein>
    <recommendedName>
        <fullName evidence="7">D-amino acid dehydrogenase</fullName>
        <ecNumber evidence="7">1.4.99.-</ecNumber>
    </recommendedName>
</protein>
<evidence type="ECO:0000256" key="4">
    <source>
        <dbReference type="ARBA" id="ARBA00022827"/>
    </source>
</evidence>
<accession>A0A1T4X8J0</accession>
<evidence type="ECO:0000256" key="6">
    <source>
        <dbReference type="ARBA" id="ARBA00047884"/>
    </source>
</evidence>
<reference evidence="9 10" key="1">
    <citation type="submission" date="2017-02" db="EMBL/GenBank/DDBJ databases">
        <authorList>
            <person name="Peterson S.W."/>
        </authorList>
    </citation>
    <scope>NUCLEOTIDE SEQUENCE [LARGE SCALE GENOMIC DNA]</scope>
    <source>
        <strain evidence="9 10">ATCC 49788</strain>
    </source>
</reference>
<dbReference type="EC" id="1.4.99.-" evidence="7"/>
<evidence type="ECO:0000256" key="1">
    <source>
        <dbReference type="ARBA" id="ARBA00001974"/>
    </source>
</evidence>
<keyword evidence="10" id="KW-1185">Reference proteome</keyword>